<evidence type="ECO:0000256" key="1">
    <source>
        <dbReference type="ARBA" id="ARBA00022679"/>
    </source>
</evidence>
<name>A0A977PVH2_9CYAN</name>
<dbReference type="AlphaFoldDB" id="A0A977PVH2"/>
<dbReference type="InterPro" id="IPR001451">
    <property type="entry name" value="Hexapep"/>
</dbReference>
<accession>A0A977PVH2</accession>
<dbReference type="EMBL" id="CP073041">
    <property type="protein sequence ID" value="UXE61031.1"/>
    <property type="molecule type" value="Genomic_DNA"/>
</dbReference>
<dbReference type="GO" id="GO:0043886">
    <property type="term" value="F:structural constituent of carboxysome shell"/>
    <property type="evidence" value="ECO:0007669"/>
    <property type="project" value="UniProtKB-ARBA"/>
</dbReference>
<dbReference type="Pfam" id="PF14602">
    <property type="entry name" value="Hexapep_2"/>
    <property type="match status" value="1"/>
</dbReference>
<sequence length="252" mass="27855">MFFLGKNIVKTLSSRIRYPHAKIGWASYITGDSQLDQEVTIGNNCLIHNSYIGGITRLGDNCSLIDSHLDKNTSISLNCSLGCSQIAQYSYISDNSRLFGTQVGKFCSIGGSLFCGLGNHPTNFISTHPIFFSTLKQCGITFSDKNYFDEAPEVKIGHDVWIGSRVFIKNGISVGNGAILAAGSVVVKDVPNYAVVGGVPATLIRYRFQKSIIEQLLEIQWWNWSEEKLKLAQPYFCSSDVNAFIEFVKSIK</sequence>
<dbReference type="Pfam" id="PF00132">
    <property type="entry name" value="Hexapep"/>
    <property type="match status" value="1"/>
</dbReference>
<dbReference type="SUPFAM" id="SSF51161">
    <property type="entry name" value="Trimeric LpxA-like enzymes"/>
    <property type="match status" value="1"/>
</dbReference>
<dbReference type="CDD" id="cd03349">
    <property type="entry name" value="LbH_XAT"/>
    <property type="match status" value="1"/>
</dbReference>
<keyword evidence="2" id="KW-0677">Repeat</keyword>
<dbReference type="GO" id="GO:0031470">
    <property type="term" value="C:carboxysome"/>
    <property type="evidence" value="ECO:0007669"/>
    <property type="project" value="UniProtKB-ARBA"/>
</dbReference>
<keyword evidence="1" id="KW-0808">Transferase</keyword>
<dbReference type="InterPro" id="IPR011004">
    <property type="entry name" value="Trimer_LpxA-like_sf"/>
</dbReference>
<organism evidence="3">
    <name type="scientific">Woronichinia naegeliana WA131</name>
    <dbReference type="NCBI Taxonomy" id="2824559"/>
    <lineage>
        <taxon>Bacteria</taxon>
        <taxon>Bacillati</taxon>
        <taxon>Cyanobacteriota</taxon>
        <taxon>Cyanophyceae</taxon>
        <taxon>Synechococcales</taxon>
        <taxon>Coelosphaeriaceae</taxon>
        <taxon>Woronichinia</taxon>
    </lineage>
</organism>
<proteinExistence type="predicted"/>
<dbReference type="PROSITE" id="PS00101">
    <property type="entry name" value="HEXAPEP_TRANSFERASES"/>
    <property type="match status" value="1"/>
</dbReference>
<dbReference type="Proteomes" id="UP001065613">
    <property type="component" value="Chromosome"/>
</dbReference>
<dbReference type="InterPro" id="IPR018357">
    <property type="entry name" value="Hexapep_transf_CS"/>
</dbReference>
<protein>
    <submittedName>
        <fullName evidence="3">Uncharacterized protein</fullName>
    </submittedName>
</protein>
<dbReference type="PANTHER" id="PTHR43300">
    <property type="entry name" value="ACETYLTRANSFERASE"/>
    <property type="match status" value="1"/>
</dbReference>
<dbReference type="Gene3D" id="2.160.10.10">
    <property type="entry name" value="Hexapeptide repeat proteins"/>
    <property type="match status" value="2"/>
</dbReference>
<reference evidence="3" key="1">
    <citation type="submission" date="2021-04" db="EMBL/GenBank/DDBJ databases">
        <title>Genome sequence of Woronichinia naegeliana from Washington state freshwater lake bloom.</title>
        <authorList>
            <person name="Dreher T.W."/>
        </authorList>
    </citation>
    <scope>NUCLEOTIDE SEQUENCE</scope>
    <source>
        <strain evidence="3">WA131</strain>
    </source>
</reference>
<dbReference type="PANTHER" id="PTHR43300:SF11">
    <property type="entry name" value="ACETYLTRANSFERASE RV3034C-RELATED"/>
    <property type="match status" value="1"/>
</dbReference>
<dbReference type="InterPro" id="IPR050179">
    <property type="entry name" value="Trans_hexapeptide_repeat"/>
</dbReference>
<gene>
    <name evidence="3" type="ORF">KA717_37420</name>
</gene>
<dbReference type="GO" id="GO:0016740">
    <property type="term" value="F:transferase activity"/>
    <property type="evidence" value="ECO:0007669"/>
    <property type="project" value="UniProtKB-KW"/>
</dbReference>
<evidence type="ECO:0000256" key="2">
    <source>
        <dbReference type="ARBA" id="ARBA00022737"/>
    </source>
</evidence>
<evidence type="ECO:0000313" key="3">
    <source>
        <dbReference type="EMBL" id="UXE61031.1"/>
    </source>
</evidence>
<dbReference type="KEGG" id="wna:KA717_37420"/>